<dbReference type="Gene3D" id="3.10.20.10">
    <property type="match status" value="1"/>
</dbReference>
<dbReference type="PANTHER" id="PTHR30592:SF1">
    <property type="entry name" value="SULFUR CARRIER PROTEIN FDHD"/>
    <property type="match status" value="1"/>
</dbReference>
<dbReference type="HAMAP" id="MF_00187">
    <property type="entry name" value="FdhD"/>
    <property type="match status" value="1"/>
</dbReference>
<dbReference type="GO" id="GO:0016783">
    <property type="term" value="F:sulfurtransferase activity"/>
    <property type="evidence" value="ECO:0007669"/>
    <property type="project" value="InterPro"/>
</dbReference>
<keyword evidence="4" id="KW-0808">Transferase</keyword>
<dbReference type="AlphaFoldDB" id="A0A1P8KCR7"/>
<gene>
    <name evidence="3" type="primary">fdhD</name>
    <name evidence="4" type="ORF">RS694_15620</name>
</gene>
<reference evidence="4 5" key="1">
    <citation type="submission" date="2017-01" db="EMBL/GenBank/DDBJ databases">
        <authorList>
            <person name="Mah S.A."/>
            <person name="Swanson W.J."/>
            <person name="Moy G.W."/>
            <person name="Vacquier V.D."/>
        </authorList>
    </citation>
    <scope>NUCLEOTIDE SEQUENCE [LARGE SCALE GENOMIC DNA]</scope>
    <source>
        <strain evidence="4 5">DSM 22694</strain>
    </source>
</reference>
<comment type="subcellular location">
    <subcellularLocation>
        <location evidence="3">Cytoplasm</location>
    </subcellularLocation>
</comment>
<dbReference type="STRING" id="1484693.RS694_15620"/>
<dbReference type="GO" id="GO:0005737">
    <property type="term" value="C:cytoplasm"/>
    <property type="evidence" value="ECO:0007669"/>
    <property type="project" value="UniProtKB-SubCell"/>
</dbReference>
<keyword evidence="1 3" id="KW-0963">Cytoplasm</keyword>
<comment type="caution">
    <text evidence="3">Lacks conserved residue(s) required for the propagation of feature annotation.</text>
</comment>
<dbReference type="NCBIfam" id="TIGR00129">
    <property type="entry name" value="fdhD_narQ"/>
    <property type="match status" value="1"/>
</dbReference>
<dbReference type="InterPro" id="IPR003786">
    <property type="entry name" value="FdhD"/>
</dbReference>
<dbReference type="Pfam" id="PF02634">
    <property type="entry name" value="FdhD-NarQ"/>
    <property type="match status" value="1"/>
</dbReference>
<comment type="similarity">
    <text evidence="3">Belongs to the FdhD family.</text>
</comment>
<comment type="function">
    <text evidence="3">Required for formate dehydrogenase (FDH) activity. Acts as a sulfur carrier protein that transfers sulfur from IscS to the molybdenum cofactor prior to its insertion into FDH.</text>
</comment>
<dbReference type="KEGG" id="rsb:RS694_15620"/>
<dbReference type="Gene3D" id="3.40.140.10">
    <property type="entry name" value="Cytidine Deaminase, domain 2"/>
    <property type="match status" value="1"/>
</dbReference>
<dbReference type="PANTHER" id="PTHR30592">
    <property type="entry name" value="FORMATE DEHYDROGENASE"/>
    <property type="match status" value="1"/>
</dbReference>
<dbReference type="GO" id="GO:0006777">
    <property type="term" value="P:Mo-molybdopterin cofactor biosynthetic process"/>
    <property type="evidence" value="ECO:0007669"/>
    <property type="project" value="UniProtKB-UniRule"/>
</dbReference>
<evidence type="ECO:0000256" key="1">
    <source>
        <dbReference type="ARBA" id="ARBA00022490"/>
    </source>
</evidence>
<keyword evidence="2 3" id="KW-0501">Molybdenum cofactor biosynthesis</keyword>
<dbReference type="PIRSF" id="PIRSF015626">
    <property type="entry name" value="FdhD"/>
    <property type="match status" value="1"/>
</dbReference>
<evidence type="ECO:0000313" key="5">
    <source>
        <dbReference type="Proteomes" id="UP000186110"/>
    </source>
</evidence>
<feature type="active site" description="Cysteine persulfide intermediate" evidence="3">
    <location>
        <position position="118"/>
    </location>
</feature>
<accession>A0A1P8KCR7</accession>
<dbReference type="InterPro" id="IPR016193">
    <property type="entry name" value="Cytidine_deaminase-like"/>
</dbReference>
<organism evidence="4 5">
    <name type="scientific">Rhodoferax saidenbachensis</name>
    <dbReference type="NCBI Taxonomy" id="1484693"/>
    <lineage>
        <taxon>Bacteria</taxon>
        <taxon>Pseudomonadati</taxon>
        <taxon>Pseudomonadota</taxon>
        <taxon>Betaproteobacteria</taxon>
        <taxon>Burkholderiales</taxon>
        <taxon>Comamonadaceae</taxon>
        <taxon>Rhodoferax</taxon>
    </lineage>
</organism>
<dbReference type="SUPFAM" id="SSF53927">
    <property type="entry name" value="Cytidine deaminase-like"/>
    <property type="match status" value="1"/>
</dbReference>
<keyword evidence="5" id="KW-1185">Reference proteome</keyword>
<sequence length="275" mass="29172">MPEFEDHLPSPLADRAVQRMPFDGVLTDTVAAEVPVALVFNGISHAVMMATPQDLEAFALGFALSEGILDTPQDCFGIEVHTTTVAAVQSVEVHLDIAARCFARLKERRRSLAGATGCGLCGVDSLQALDLAVPPMPQHAWVTQLQAATVLRALQAMPALQVLNARCGSLHAAGWASPEGELLQVMEDVGRHNALDKLLGARAQAGLLGEAGFIVMSSRASYELVRKCARLQVRALATISAPTDLAISIARGAGLQLWGLCRDPRAVLYTSLSTS</sequence>
<name>A0A1P8KCR7_9BURK</name>
<dbReference type="Proteomes" id="UP000186110">
    <property type="component" value="Chromosome"/>
</dbReference>
<evidence type="ECO:0000256" key="3">
    <source>
        <dbReference type="HAMAP-Rule" id="MF_00187"/>
    </source>
</evidence>
<evidence type="ECO:0000313" key="4">
    <source>
        <dbReference type="EMBL" id="APW43820.1"/>
    </source>
</evidence>
<dbReference type="GO" id="GO:0097163">
    <property type="term" value="F:sulfur carrier activity"/>
    <property type="evidence" value="ECO:0007669"/>
    <property type="project" value="UniProtKB-UniRule"/>
</dbReference>
<protein>
    <recommendedName>
        <fullName evidence="3">Sulfur carrier protein FdhD</fullName>
    </recommendedName>
</protein>
<dbReference type="eggNOG" id="COG1526">
    <property type="taxonomic scope" value="Bacteria"/>
</dbReference>
<proteinExistence type="inferred from homology"/>
<evidence type="ECO:0000256" key="2">
    <source>
        <dbReference type="ARBA" id="ARBA00023150"/>
    </source>
</evidence>
<dbReference type="EMBL" id="CP019239">
    <property type="protein sequence ID" value="APW43820.1"/>
    <property type="molecule type" value="Genomic_DNA"/>
</dbReference>